<evidence type="ECO:0000256" key="2">
    <source>
        <dbReference type="ARBA" id="ARBA00011926"/>
    </source>
</evidence>
<evidence type="ECO:0000256" key="8">
    <source>
        <dbReference type="ARBA" id="ARBA00023042"/>
    </source>
</evidence>
<evidence type="ECO:0000313" key="16">
    <source>
        <dbReference type="EMBL" id="KAJ2850001.1"/>
    </source>
</evidence>
<dbReference type="EMBL" id="JANBUW010000048">
    <property type="protein sequence ID" value="KAJ2850001.1"/>
    <property type="molecule type" value="Genomic_DNA"/>
</dbReference>
<dbReference type="SUPFAM" id="SSF53335">
    <property type="entry name" value="S-adenosyl-L-methionine-dependent methyltransferases"/>
    <property type="match status" value="1"/>
</dbReference>
<dbReference type="InterPro" id="IPR016899">
    <property type="entry name" value="mRNA_G-N7_MeTrfase_euk"/>
</dbReference>
<gene>
    <name evidence="16" type="primary">ABD1</name>
    <name evidence="16" type="ORF">IWW36_002229</name>
</gene>
<keyword evidence="17" id="KW-1185">Reference proteome</keyword>
<feature type="compositionally biased region" description="Basic and acidic residues" evidence="14">
    <location>
        <begin position="10"/>
        <end position="26"/>
    </location>
</feature>
<evidence type="ECO:0000256" key="14">
    <source>
        <dbReference type="SAM" id="MobiDB-lite"/>
    </source>
</evidence>
<comment type="subcellular location">
    <subcellularLocation>
        <location evidence="1">Nucleus</location>
    </subcellularLocation>
</comment>
<dbReference type="AlphaFoldDB" id="A0A9W8I8C9"/>
<dbReference type="PANTHER" id="PTHR12189">
    <property type="entry name" value="MRNA GUANINE-7- METHYLTRANSFERASE"/>
    <property type="match status" value="1"/>
</dbReference>
<protein>
    <recommendedName>
        <fullName evidence="13">mRNA cap guanine-N(7) methyltransferase</fullName>
        <ecNumber evidence="2">2.1.1.56</ecNumber>
    </recommendedName>
    <alternativeName>
        <fullName evidence="10">mRNA (guanine-N(7))-methyltransferase</fullName>
    </alternativeName>
    <alternativeName>
        <fullName evidence="11">mRNA cap methyltransferase</fullName>
    </alternativeName>
</protein>
<comment type="caution">
    <text evidence="16">The sequence shown here is derived from an EMBL/GenBank/DDBJ whole genome shotgun (WGS) entry which is preliminary data.</text>
</comment>
<dbReference type="GO" id="GO:0005634">
    <property type="term" value="C:nucleus"/>
    <property type="evidence" value="ECO:0007669"/>
    <property type="project" value="UniProtKB-SubCell"/>
</dbReference>
<evidence type="ECO:0000256" key="9">
    <source>
        <dbReference type="ARBA" id="ARBA00023242"/>
    </source>
</evidence>
<evidence type="ECO:0000256" key="10">
    <source>
        <dbReference type="ARBA" id="ARBA00032772"/>
    </source>
</evidence>
<keyword evidence="4" id="KW-0507">mRNA processing</keyword>
<keyword evidence="3 16" id="KW-0489">Methyltransferase</keyword>
<proteinExistence type="predicted"/>
<evidence type="ECO:0000256" key="3">
    <source>
        <dbReference type="ARBA" id="ARBA00022603"/>
    </source>
</evidence>
<evidence type="ECO:0000259" key="15">
    <source>
        <dbReference type="PROSITE" id="PS51562"/>
    </source>
</evidence>
<name>A0A9W8I8C9_9FUNG</name>
<keyword evidence="6" id="KW-0949">S-adenosyl-L-methionine</keyword>
<dbReference type="Proteomes" id="UP001139887">
    <property type="component" value="Unassembled WGS sequence"/>
</dbReference>
<dbReference type="PIRSF" id="PIRSF028762">
    <property type="entry name" value="ABD1"/>
    <property type="match status" value="1"/>
</dbReference>
<reference evidence="16" key="1">
    <citation type="submission" date="2022-07" db="EMBL/GenBank/DDBJ databases">
        <title>Phylogenomic reconstructions and comparative analyses of Kickxellomycotina fungi.</title>
        <authorList>
            <person name="Reynolds N.K."/>
            <person name="Stajich J.E."/>
            <person name="Barry K."/>
            <person name="Grigoriev I.V."/>
            <person name="Crous P."/>
            <person name="Smith M.E."/>
        </authorList>
    </citation>
    <scope>NUCLEOTIDE SEQUENCE</scope>
    <source>
        <strain evidence="16">NRRL 1566</strain>
    </source>
</reference>
<evidence type="ECO:0000256" key="7">
    <source>
        <dbReference type="ARBA" id="ARBA00022884"/>
    </source>
</evidence>
<feature type="region of interest" description="Disordered" evidence="14">
    <location>
        <begin position="1"/>
        <end position="35"/>
    </location>
</feature>
<dbReference type="GO" id="GO:0003723">
    <property type="term" value="F:RNA binding"/>
    <property type="evidence" value="ECO:0007669"/>
    <property type="project" value="UniProtKB-KW"/>
</dbReference>
<evidence type="ECO:0000256" key="1">
    <source>
        <dbReference type="ARBA" id="ARBA00004123"/>
    </source>
</evidence>
<evidence type="ECO:0000256" key="11">
    <source>
        <dbReference type="ARBA" id="ARBA00033387"/>
    </source>
</evidence>
<dbReference type="Gene3D" id="3.40.50.150">
    <property type="entry name" value="Vaccinia Virus protein VP39"/>
    <property type="match status" value="2"/>
</dbReference>
<keyword evidence="7" id="KW-0694">RNA-binding</keyword>
<dbReference type="GO" id="GO:0004482">
    <property type="term" value="F:mRNA 5'-cap (guanine-N7-)-methyltransferase activity"/>
    <property type="evidence" value="ECO:0007669"/>
    <property type="project" value="UniProtKB-EC"/>
</dbReference>
<keyword evidence="9" id="KW-0539">Nucleus</keyword>
<evidence type="ECO:0000313" key="17">
    <source>
        <dbReference type="Proteomes" id="UP001139887"/>
    </source>
</evidence>
<feature type="domain" description="MRNA cap 0 methyltransferase" evidence="15">
    <location>
        <begin position="53"/>
        <end position="262"/>
    </location>
</feature>
<organism evidence="16 17">
    <name type="scientific">Coemansia brasiliensis</name>
    <dbReference type="NCBI Taxonomy" id="2650707"/>
    <lineage>
        <taxon>Eukaryota</taxon>
        <taxon>Fungi</taxon>
        <taxon>Fungi incertae sedis</taxon>
        <taxon>Zoopagomycota</taxon>
        <taxon>Kickxellomycotina</taxon>
        <taxon>Kickxellomycetes</taxon>
        <taxon>Kickxellales</taxon>
        <taxon>Kickxellaceae</taxon>
        <taxon>Coemansia</taxon>
    </lineage>
</organism>
<dbReference type="OrthoDB" id="10248867at2759"/>
<dbReference type="PROSITE" id="PS51562">
    <property type="entry name" value="RNA_CAP0_MT"/>
    <property type="match status" value="1"/>
</dbReference>
<dbReference type="CDD" id="cd02440">
    <property type="entry name" value="AdoMet_MTases"/>
    <property type="match status" value="1"/>
</dbReference>
<evidence type="ECO:0000256" key="12">
    <source>
        <dbReference type="ARBA" id="ARBA00044712"/>
    </source>
</evidence>
<dbReference type="Pfam" id="PF03291">
    <property type="entry name" value="mRNA_G-N7_MeTrfase"/>
    <property type="match status" value="1"/>
</dbReference>
<evidence type="ECO:0000256" key="4">
    <source>
        <dbReference type="ARBA" id="ARBA00022664"/>
    </source>
</evidence>
<dbReference type="InterPro" id="IPR039753">
    <property type="entry name" value="RG7MT1"/>
</dbReference>
<dbReference type="InterPro" id="IPR029063">
    <property type="entry name" value="SAM-dependent_MTases_sf"/>
</dbReference>
<evidence type="ECO:0000256" key="13">
    <source>
        <dbReference type="ARBA" id="ARBA00049739"/>
    </source>
</evidence>
<evidence type="ECO:0000256" key="5">
    <source>
        <dbReference type="ARBA" id="ARBA00022679"/>
    </source>
</evidence>
<dbReference type="EC" id="2.1.1.56" evidence="2"/>
<accession>A0A9W8I8C9</accession>
<dbReference type="PANTHER" id="PTHR12189:SF2">
    <property type="entry name" value="MRNA CAP GUANINE-N7 METHYLTRANSFERASE"/>
    <property type="match status" value="1"/>
</dbReference>
<evidence type="ECO:0000256" key="6">
    <source>
        <dbReference type="ARBA" id="ARBA00022691"/>
    </source>
</evidence>
<keyword evidence="8" id="KW-0506">mRNA capping</keyword>
<dbReference type="InterPro" id="IPR004971">
    <property type="entry name" value="mRNA_G-N7_MeTrfase_dom"/>
</dbReference>
<sequence>MDEQQKSIQKQREAREAEHLNEELKHKTTMASSQVAEHYNQRRELGVEGRLHTKITGLRLFNNWVKSLLIRQYAYSGCRVLDLGCGKGGDLRKWSIAGIAEYVGMDIAQVSVQQAQRRFADMQNARFKARFFAQDCYAVKKRARSAGSQSFGNSVYQVEFANPLQDIRRFGTAYSFTLDEAVEDCTEYLVHLPTLVQLAREHQLDLELCCSFHQLFAEHKQQRASLDLFHRMRVLDAQRPEISADEWEAVGIYLAIAFRKQK</sequence>
<keyword evidence="5 16" id="KW-0808">Transferase</keyword>
<comment type="catalytic activity">
    <reaction evidence="12">
        <text>a 5'-end (5'-triphosphoguanosine)-ribonucleoside in mRNA + S-adenosyl-L-methionine = a 5'-end (N(7)-methyl 5'-triphosphoguanosine)-ribonucleoside in mRNA + S-adenosyl-L-homocysteine</text>
        <dbReference type="Rhea" id="RHEA:67008"/>
        <dbReference type="Rhea" id="RHEA-COMP:17166"/>
        <dbReference type="Rhea" id="RHEA-COMP:17167"/>
        <dbReference type="ChEBI" id="CHEBI:57856"/>
        <dbReference type="ChEBI" id="CHEBI:59789"/>
        <dbReference type="ChEBI" id="CHEBI:156461"/>
        <dbReference type="ChEBI" id="CHEBI:167617"/>
        <dbReference type="EC" id="2.1.1.56"/>
    </reaction>
</comment>